<accession>A0A8R1YD44</accession>
<keyword evidence="8" id="KW-1185">Reference proteome</keyword>
<feature type="compositionally biased region" description="Acidic residues" evidence="5">
    <location>
        <begin position="576"/>
        <end position="591"/>
    </location>
</feature>
<feature type="compositionally biased region" description="Acidic residues" evidence="5">
    <location>
        <begin position="817"/>
        <end position="854"/>
    </location>
</feature>
<dbReference type="AlphaFoldDB" id="A0A2A6CCH8"/>
<organism evidence="7 8">
    <name type="scientific">Pristionchus pacificus</name>
    <name type="common">Parasitic nematode worm</name>
    <dbReference type="NCBI Taxonomy" id="54126"/>
    <lineage>
        <taxon>Eukaryota</taxon>
        <taxon>Metazoa</taxon>
        <taxon>Ecdysozoa</taxon>
        <taxon>Nematoda</taxon>
        <taxon>Chromadorea</taxon>
        <taxon>Rhabditida</taxon>
        <taxon>Rhabditina</taxon>
        <taxon>Diplogasteromorpha</taxon>
        <taxon>Diplogasteroidea</taxon>
        <taxon>Neodiplogasteridae</taxon>
        <taxon>Pristionchus</taxon>
    </lineage>
</organism>
<keyword evidence="3 6" id="KW-1133">Transmembrane helix</keyword>
<feature type="compositionally biased region" description="Basic and acidic residues" evidence="5">
    <location>
        <begin position="855"/>
        <end position="885"/>
    </location>
</feature>
<dbReference type="PANTHER" id="PTHR13800">
    <property type="entry name" value="TRANSIENT RECEPTOR POTENTIAL CATION CHANNEL, SUBFAMILY M, MEMBER 6"/>
    <property type="match status" value="1"/>
</dbReference>
<dbReference type="PANTHER" id="PTHR13800:SF44">
    <property type="entry name" value="TRANSIENT RECEPTOR POTENTIAL CHANNEL"/>
    <property type="match status" value="1"/>
</dbReference>
<feature type="region of interest" description="Disordered" evidence="5">
    <location>
        <begin position="767"/>
        <end position="885"/>
    </location>
</feature>
<evidence type="ECO:0000256" key="4">
    <source>
        <dbReference type="ARBA" id="ARBA00023136"/>
    </source>
</evidence>
<evidence type="ECO:0000256" key="5">
    <source>
        <dbReference type="SAM" id="MobiDB-lite"/>
    </source>
</evidence>
<proteinExistence type="predicted"/>
<feature type="transmembrane region" description="Helical" evidence="6">
    <location>
        <begin position="231"/>
        <end position="255"/>
    </location>
</feature>
<dbReference type="GO" id="GO:0005216">
    <property type="term" value="F:monoatomic ion channel activity"/>
    <property type="evidence" value="ECO:0007669"/>
    <property type="project" value="InterPro"/>
</dbReference>
<evidence type="ECO:0000313" key="8">
    <source>
        <dbReference type="Proteomes" id="UP000005239"/>
    </source>
</evidence>
<keyword evidence="2 6" id="KW-0812">Transmembrane</keyword>
<evidence type="ECO:0000256" key="1">
    <source>
        <dbReference type="ARBA" id="ARBA00004141"/>
    </source>
</evidence>
<name>A0A2A6CCH8_PRIPA</name>
<feature type="compositionally biased region" description="Basic and acidic residues" evidence="5">
    <location>
        <begin position="592"/>
        <end position="602"/>
    </location>
</feature>
<evidence type="ECO:0000256" key="2">
    <source>
        <dbReference type="ARBA" id="ARBA00022692"/>
    </source>
</evidence>
<reference evidence="8" key="1">
    <citation type="journal article" date="2008" name="Nat. Genet.">
        <title>The Pristionchus pacificus genome provides a unique perspective on nematode lifestyle and parasitism.</title>
        <authorList>
            <person name="Dieterich C."/>
            <person name="Clifton S.W."/>
            <person name="Schuster L.N."/>
            <person name="Chinwalla A."/>
            <person name="Delehaunty K."/>
            <person name="Dinkelacker I."/>
            <person name="Fulton L."/>
            <person name="Fulton R."/>
            <person name="Godfrey J."/>
            <person name="Minx P."/>
            <person name="Mitreva M."/>
            <person name="Roeseler W."/>
            <person name="Tian H."/>
            <person name="Witte H."/>
            <person name="Yang S.P."/>
            <person name="Wilson R.K."/>
            <person name="Sommer R.J."/>
        </authorList>
    </citation>
    <scope>NUCLEOTIDE SEQUENCE [LARGE SCALE GENOMIC DNA]</scope>
    <source>
        <strain evidence="8">PS312</strain>
    </source>
</reference>
<accession>A0A2A6CCH8</accession>
<protein>
    <submittedName>
        <fullName evidence="7">Ion channel</fullName>
    </submittedName>
</protein>
<sequence length="885" mass="100780">MRVVISACGLQTKLEEAIDFGDKRRNKKSWPFLRIKGISMMNISGDVQGHIDEKDLRKGSWSEEMERPDIFRIGNSVPRMKKIKIRRRLYEFYTAPVTTFWSWTLAFLIFLFFFSYVLLVKTPPDPTWIEWGLLAYVVVFGAEYIRKFFMSEMKPMKEKAKFFLYNYWNTITVLAIIIFIIGFTMRSTGMVGHGRVVLAVDSVLWTMKMLDYMSVHPRLGPYITMAGKMASFSYVVNMTYIVVMLVVSLLAFGLARQSISYPNEEFHWLLIRNIFYKPYFMLYGEVYADEIDQCGDEAWDKHSEMNISLYDDQFFEPSNSCVPGYWIPPILMTIFLLIANILLISMLIAIFNHIFDATDEISQQIWLFQRYRQVMEYEALPFMPPPFTVVCHVWLCVKYSRWLCSRKEFGGSEKSGGSKEERNMFDHSLKLFLPSDQVEKLHDFEEECMEDMAREKARAKETSNDERMKRTAEASEKIIAGMADLSSHDKMMKTTMGELDQRLQQVERVQLDTLDAIRHLTGVISSLAQQHALTTSEAQFSEMQSMQLGGGPLSTLYPQMVAPSSPLGVNVQMAEEDEVITEEEEEEDETDHEERKDKRKDSVGLAGRTPSSHLRTPFVAHPRKRTATVCGTGSISESCGATSPTGGMPLVEGHNRFFGSLAALDTTGSLLQTVAGGGVRKETVVRHQRNEEYTSITDSISFMATPIRRRRGSSDNDDEESGERMGGDGTSVGREDKDEGKERGRSRLDSMRVVKRATGTLALVVGSITSGGSRDSGGGLKRESSILSQKQRFRREAEVDNDDEEDIEEDKAMRVEGDEDEEEDDRMADCELTEVDEEEEGQGDEGEDENDEDDTNKTPDEETEDFAHEPRPSPEPESRTSRSEL</sequence>
<dbReference type="Proteomes" id="UP000005239">
    <property type="component" value="Unassembled WGS sequence"/>
</dbReference>
<evidence type="ECO:0000313" key="7">
    <source>
        <dbReference type="EnsemblMetazoa" id="PPA19779.1"/>
    </source>
</evidence>
<feature type="region of interest" description="Disordered" evidence="5">
    <location>
        <begin position="576"/>
        <end position="618"/>
    </location>
</feature>
<comment type="subcellular location">
    <subcellularLocation>
        <location evidence="1">Membrane</location>
        <topology evidence="1">Multi-pass membrane protein</topology>
    </subcellularLocation>
</comment>
<gene>
    <name evidence="7" type="primary">WBGene00109333</name>
</gene>
<evidence type="ECO:0000256" key="6">
    <source>
        <dbReference type="SAM" id="Phobius"/>
    </source>
</evidence>
<feature type="transmembrane region" description="Helical" evidence="6">
    <location>
        <begin position="325"/>
        <end position="351"/>
    </location>
</feature>
<feature type="compositionally biased region" description="Acidic residues" evidence="5">
    <location>
        <begin position="799"/>
        <end position="809"/>
    </location>
</feature>
<feature type="region of interest" description="Disordered" evidence="5">
    <location>
        <begin position="704"/>
        <end position="752"/>
    </location>
</feature>
<dbReference type="InterPro" id="IPR005821">
    <property type="entry name" value="Ion_trans_dom"/>
</dbReference>
<feature type="compositionally biased region" description="Basic and acidic residues" evidence="5">
    <location>
        <begin position="733"/>
        <end position="752"/>
    </location>
</feature>
<feature type="transmembrane region" description="Helical" evidence="6">
    <location>
        <begin position="89"/>
        <end position="116"/>
    </location>
</feature>
<dbReference type="EnsemblMetazoa" id="PPA19779.1">
    <property type="protein sequence ID" value="PPA19779.1"/>
    <property type="gene ID" value="WBGene00109333"/>
</dbReference>
<dbReference type="Pfam" id="PF00520">
    <property type="entry name" value="Ion_trans"/>
    <property type="match status" value="1"/>
</dbReference>
<evidence type="ECO:0000256" key="3">
    <source>
        <dbReference type="ARBA" id="ARBA00022989"/>
    </source>
</evidence>
<keyword evidence="4 6" id="KW-0472">Membrane</keyword>
<dbReference type="GO" id="GO:0016020">
    <property type="term" value="C:membrane"/>
    <property type="evidence" value="ECO:0007669"/>
    <property type="project" value="UniProtKB-SubCell"/>
</dbReference>
<reference evidence="7" key="2">
    <citation type="submission" date="2022-06" db="UniProtKB">
        <authorList>
            <consortium name="EnsemblMetazoa"/>
        </authorList>
    </citation>
    <scope>IDENTIFICATION</scope>
    <source>
        <strain evidence="7">PS312</strain>
    </source>
</reference>
<dbReference type="InterPro" id="IPR050927">
    <property type="entry name" value="TRPM"/>
</dbReference>
<feature type="transmembrane region" description="Helical" evidence="6">
    <location>
        <begin position="166"/>
        <end position="185"/>
    </location>
</feature>
<feature type="transmembrane region" description="Helical" evidence="6">
    <location>
        <begin position="128"/>
        <end position="145"/>
    </location>
</feature>